<reference evidence="10" key="1">
    <citation type="submission" date="2021-10" db="EMBL/GenBank/DDBJ databases">
        <title>Tamlana sargassums sp. nov., and Tamlana laminarinivorans sp. nov., two new bacteria isolated from the brown alga.</title>
        <authorList>
            <person name="Li J."/>
        </authorList>
    </citation>
    <scope>NUCLEOTIDE SEQUENCE</scope>
    <source>
        <strain evidence="10">62-3</strain>
    </source>
</reference>
<dbReference type="PROSITE" id="PS00809">
    <property type="entry name" value="ADP_GLC_PYROPHOSPH_2"/>
    <property type="match status" value="1"/>
</dbReference>
<keyword evidence="2" id="KW-0321">Glycogen metabolism</keyword>
<gene>
    <name evidence="10" type="ORF">LG651_03140</name>
</gene>
<dbReference type="InterPro" id="IPR005836">
    <property type="entry name" value="ADP_Glu_pyroP_CS"/>
</dbReference>
<dbReference type="EC" id="2.7.7.27" evidence="8"/>
<dbReference type="SUPFAM" id="SSF53448">
    <property type="entry name" value="Nucleotide-diphospho-sugar transferases"/>
    <property type="match status" value="1"/>
</dbReference>
<evidence type="ECO:0000256" key="8">
    <source>
        <dbReference type="NCBIfam" id="TIGR02091"/>
    </source>
</evidence>
<keyword evidence="3 10" id="KW-0808">Transferase</keyword>
<dbReference type="AlphaFoldDB" id="A0A9X1L3I8"/>
<sequence length="421" mass="47080">MINSKVLSIILGGGQGSRLYPLTHERSKPAVPIAGKYRLVDIPISNCINSDIKRIFVLTQFNSASLNRHIKNTYHFSFFSSAFVDVLAAEQTPHNKGWFQGTADAVRQSMHHFIRHDFEYALILSGDQLYQMDYDKMVAAHEAANAEISIATIPVNAKDATSFGIMKANDENVVTSFIEKPDASLLPDWTSEVSDEMKAEGRNYLASMGIYIFNRDLLIKLMEDETTIDFGKEIIPQTISKHKTLSYQYEGYWTDIGNIDSFFEANIGLTEDIPKFDLYDKTKRIYTRARMLPTTKLAGTTLEKAVISEGCIISAEKIEQSVIGIRSRIGKDSTVISTYMMGSDSYETLAEIEEKQIEILMGIGERCFIKNAILDKNCRIGDDVSIEGGMHLENTETDTYVIKDGIVVIKKGAVIPAGFKL</sequence>
<protein>
    <recommendedName>
        <fullName evidence="8">Glucose-1-phosphate adenylyltransferase</fullName>
        <ecNumber evidence="8">2.7.7.27</ecNumber>
    </recommendedName>
</protein>
<keyword evidence="7" id="KW-0119">Carbohydrate metabolism</keyword>
<evidence type="ECO:0000256" key="6">
    <source>
        <dbReference type="ARBA" id="ARBA00022840"/>
    </source>
</evidence>
<evidence type="ECO:0000256" key="3">
    <source>
        <dbReference type="ARBA" id="ARBA00022679"/>
    </source>
</evidence>
<feature type="domain" description="Nucleotidyl transferase" evidence="9">
    <location>
        <begin position="8"/>
        <end position="270"/>
    </location>
</feature>
<dbReference type="EMBL" id="JAJAPX010000001">
    <property type="protein sequence ID" value="MCB4807232.1"/>
    <property type="molecule type" value="Genomic_DNA"/>
</dbReference>
<dbReference type="PROSITE" id="PS00810">
    <property type="entry name" value="ADP_GLC_PYROPHOSPH_3"/>
    <property type="match status" value="1"/>
</dbReference>
<dbReference type="CDD" id="cd02508">
    <property type="entry name" value="ADP_Glucose_PP"/>
    <property type="match status" value="1"/>
</dbReference>
<dbReference type="InterPro" id="IPR011831">
    <property type="entry name" value="ADP-Glc_PPase"/>
</dbReference>
<evidence type="ECO:0000256" key="5">
    <source>
        <dbReference type="ARBA" id="ARBA00022741"/>
    </source>
</evidence>
<comment type="similarity">
    <text evidence="1">Belongs to the bacterial/plant glucose-1-phosphate adenylyltransferase family.</text>
</comment>
<dbReference type="SUPFAM" id="SSF51161">
    <property type="entry name" value="Trimeric LpxA-like enzymes"/>
    <property type="match status" value="1"/>
</dbReference>
<evidence type="ECO:0000259" key="9">
    <source>
        <dbReference type="Pfam" id="PF00483"/>
    </source>
</evidence>
<dbReference type="GO" id="GO:0008878">
    <property type="term" value="F:glucose-1-phosphate adenylyltransferase activity"/>
    <property type="evidence" value="ECO:0007669"/>
    <property type="project" value="UniProtKB-UniRule"/>
</dbReference>
<dbReference type="InterPro" id="IPR011004">
    <property type="entry name" value="Trimer_LpxA-like_sf"/>
</dbReference>
<evidence type="ECO:0000256" key="1">
    <source>
        <dbReference type="ARBA" id="ARBA00010443"/>
    </source>
</evidence>
<dbReference type="PANTHER" id="PTHR43523:SF12">
    <property type="entry name" value="GLUCOSE-1-PHOSPHATE ADENYLYLTRANSFERASE LARGE SUBUNIT 1, CHLOROPLASTIC-RELATED"/>
    <property type="match status" value="1"/>
</dbReference>
<dbReference type="CDD" id="cd04651">
    <property type="entry name" value="LbH_G1P_AT_C"/>
    <property type="match status" value="1"/>
</dbReference>
<evidence type="ECO:0000256" key="4">
    <source>
        <dbReference type="ARBA" id="ARBA00022695"/>
    </source>
</evidence>
<dbReference type="NCBIfam" id="NF002772">
    <property type="entry name" value="PRK02862.1"/>
    <property type="match status" value="1"/>
</dbReference>
<dbReference type="InterPro" id="IPR005835">
    <property type="entry name" value="NTP_transferase_dom"/>
</dbReference>
<dbReference type="Pfam" id="PF00483">
    <property type="entry name" value="NTP_transferase"/>
    <property type="match status" value="1"/>
</dbReference>
<evidence type="ECO:0000256" key="2">
    <source>
        <dbReference type="ARBA" id="ARBA00022600"/>
    </source>
</evidence>
<dbReference type="InterPro" id="IPR029044">
    <property type="entry name" value="Nucleotide-diphossugar_trans"/>
</dbReference>
<keyword evidence="4 10" id="KW-0548">Nucleotidyltransferase</keyword>
<organism evidence="10 11">
    <name type="scientific">Neotamlana sargassicola</name>
    <dbReference type="NCBI Taxonomy" id="2883125"/>
    <lineage>
        <taxon>Bacteria</taxon>
        <taxon>Pseudomonadati</taxon>
        <taxon>Bacteroidota</taxon>
        <taxon>Flavobacteriia</taxon>
        <taxon>Flavobacteriales</taxon>
        <taxon>Flavobacteriaceae</taxon>
        <taxon>Neotamlana</taxon>
    </lineage>
</organism>
<keyword evidence="5" id="KW-0547">Nucleotide-binding</keyword>
<dbReference type="NCBIfam" id="TIGR02091">
    <property type="entry name" value="glgC"/>
    <property type="match status" value="1"/>
</dbReference>
<dbReference type="Gene3D" id="2.160.10.10">
    <property type="entry name" value="Hexapeptide repeat proteins"/>
    <property type="match status" value="1"/>
</dbReference>
<proteinExistence type="inferred from homology"/>
<accession>A0A9X1L3I8</accession>
<dbReference type="Proteomes" id="UP001139286">
    <property type="component" value="Unassembled WGS sequence"/>
</dbReference>
<name>A0A9X1L3I8_9FLAO</name>
<keyword evidence="6" id="KW-0067">ATP-binding</keyword>
<comment type="caution">
    <text evidence="10">The sequence shown here is derived from an EMBL/GenBank/DDBJ whole genome shotgun (WGS) entry which is preliminary data.</text>
</comment>
<evidence type="ECO:0000256" key="7">
    <source>
        <dbReference type="ARBA" id="ARBA00023277"/>
    </source>
</evidence>
<keyword evidence="11" id="KW-1185">Reference proteome</keyword>
<dbReference type="PANTHER" id="PTHR43523">
    <property type="entry name" value="GLUCOSE-1-PHOSPHATE ADENYLYLTRANSFERASE-RELATED"/>
    <property type="match status" value="1"/>
</dbReference>
<dbReference type="GO" id="GO:0005978">
    <property type="term" value="P:glycogen biosynthetic process"/>
    <property type="evidence" value="ECO:0007669"/>
    <property type="project" value="UniProtKB-UniRule"/>
</dbReference>
<evidence type="ECO:0000313" key="11">
    <source>
        <dbReference type="Proteomes" id="UP001139286"/>
    </source>
</evidence>
<dbReference type="Pfam" id="PF25247">
    <property type="entry name" value="LbH_GLGC"/>
    <property type="match status" value="1"/>
</dbReference>
<dbReference type="Gene3D" id="3.90.550.10">
    <property type="entry name" value="Spore Coat Polysaccharide Biosynthesis Protein SpsA, Chain A"/>
    <property type="match status" value="1"/>
</dbReference>
<dbReference type="RefSeq" id="WP_226694695.1">
    <property type="nucleotide sequence ID" value="NZ_JAJAPX010000001.1"/>
</dbReference>
<dbReference type="PROSITE" id="PS00808">
    <property type="entry name" value="ADP_GLC_PYROPHOSPH_1"/>
    <property type="match status" value="1"/>
</dbReference>
<dbReference type="GO" id="GO:0005524">
    <property type="term" value="F:ATP binding"/>
    <property type="evidence" value="ECO:0007669"/>
    <property type="project" value="UniProtKB-KW"/>
</dbReference>
<evidence type="ECO:0000313" key="10">
    <source>
        <dbReference type="EMBL" id="MCB4807232.1"/>
    </source>
</evidence>